<dbReference type="Gene3D" id="1.20.200.10">
    <property type="entry name" value="Fumarase/aspartase (Central domain)"/>
    <property type="match status" value="1"/>
</dbReference>
<dbReference type="OrthoDB" id="406045at2759"/>
<dbReference type="GeneID" id="63799285"/>
<feature type="domain" description="Adenylosuccinate lyase C-terminal" evidence="7">
    <location>
        <begin position="801"/>
        <end position="880"/>
    </location>
</feature>
<dbReference type="PROSITE" id="PS00737">
    <property type="entry name" value="THIOLASE_2"/>
    <property type="match status" value="1"/>
</dbReference>
<dbReference type="CDD" id="cd01597">
    <property type="entry name" value="pCLME"/>
    <property type="match status" value="1"/>
</dbReference>
<organism evidence="8 9">
    <name type="scientific">Talaromyces amestolkiae</name>
    <dbReference type="NCBI Taxonomy" id="1196081"/>
    <lineage>
        <taxon>Eukaryota</taxon>
        <taxon>Fungi</taxon>
        <taxon>Dikarya</taxon>
        <taxon>Ascomycota</taxon>
        <taxon>Pezizomycotina</taxon>
        <taxon>Eurotiomycetes</taxon>
        <taxon>Eurotiomycetidae</taxon>
        <taxon>Eurotiales</taxon>
        <taxon>Trichocomaceae</taxon>
        <taxon>Talaromyces</taxon>
        <taxon>Talaromyces sect. Talaromyces</taxon>
    </lineage>
</organism>
<dbReference type="GO" id="GO:0006635">
    <property type="term" value="P:fatty acid beta-oxidation"/>
    <property type="evidence" value="ECO:0007669"/>
    <property type="project" value="TreeGrafter"/>
</dbReference>
<dbReference type="InterPro" id="IPR050215">
    <property type="entry name" value="Thiolase-like_sf_Thiolase"/>
</dbReference>
<dbReference type="PANTHER" id="PTHR43853">
    <property type="entry name" value="3-KETOACYL-COA THIOLASE, PEROXISOMAL"/>
    <property type="match status" value="1"/>
</dbReference>
<dbReference type="GO" id="GO:0003988">
    <property type="term" value="F:acetyl-CoA C-acyltransferase activity"/>
    <property type="evidence" value="ECO:0007669"/>
    <property type="project" value="UniProtKB-EC"/>
</dbReference>
<dbReference type="GO" id="GO:0010124">
    <property type="term" value="P:phenylacetate catabolic process"/>
    <property type="evidence" value="ECO:0007669"/>
    <property type="project" value="TreeGrafter"/>
</dbReference>
<evidence type="ECO:0000256" key="3">
    <source>
        <dbReference type="ARBA" id="ARBA00010982"/>
    </source>
</evidence>
<evidence type="ECO:0000259" key="7">
    <source>
        <dbReference type="SMART" id="SM00998"/>
    </source>
</evidence>
<dbReference type="AlphaFoldDB" id="A0A364LE60"/>
<dbReference type="InterPro" id="IPR008948">
    <property type="entry name" value="L-Aspartase-like"/>
</dbReference>
<dbReference type="Pfam" id="PF00108">
    <property type="entry name" value="Thiolase_N"/>
    <property type="match status" value="1"/>
</dbReference>
<evidence type="ECO:0000256" key="1">
    <source>
        <dbReference type="ARBA" id="ARBA00001958"/>
    </source>
</evidence>
<dbReference type="RefSeq" id="XP_040738573.1">
    <property type="nucleotide sequence ID" value="XM_040872661.1"/>
</dbReference>
<dbReference type="NCBIfam" id="TIGR01930">
    <property type="entry name" value="AcCoA-C-Actrans"/>
    <property type="match status" value="1"/>
</dbReference>
<dbReference type="InterPro" id="IPR022761">
    <property type="entry name" value="Fumarate_lyase_N"/>
</dbReference>
<evidence type="ECO:0000256" key="4">
    <source>
        <dbReference type="ARBA" id="ARBA00022679"/>
    </source>
</evidence>
<dbReference type="Pfam" id="PF00206">
    <property type="entry name" value="Lyase_1"/>
    <property type="match status" value="1"/>
</dbReference>
<keyword evidence="5" id="KW-0012">Acyltransferase</keyword>
<dbReference type="InterPro" id="IPR020617">
    <property type="entry name" value="Thiolase_C"/>
</dbReference>
<dbReference type="PANTHER" id="PTHR43853:SF9">
    <property type="entry name" value="ACETYL-COA C-ACETYLTRANSFERASE"/>
    <property type="match status" value="1"/>
</dbReference>
<comment type="pathway">
    <text evidence="2">Lipid metabolism; fatty acid metabolism.</text>
</comment>
<dbReference type="InterPro" id="IPR019468">
    <property type="entry name" value="AdenyloSucc_lyase_C"/>
</dbReference>
<comment type="cofactor">
    <cofactor evidence="1">
        <name>K(+)</name>
        <dbReference type="ChEBI" id="CHEBI:29103"/>
    </cofactor>
</comment>
<comment type="similarity">
    <text evidence="3">Belongs to the thiolase-like superfamily. Thiolase family.</text>
</comment>
<dbReference type="PRINTS" id="PR00149">
    <property type="entry name" value="FUMRATELYASE"/>
</dbReference>
<dbReference type="GO" id="GO:0005777">
    <property type="term" value="C:peroxisome"/>
    <property type="evidence" value="ECO:0007669"/>
    <property type="project" value="TreeGrafter"/>
</dbReference>
<evidence type="ECO:0000313" key="9">
    <source>
        <dbReference type="Proteomes" id="UP000249363"/>
    </source>
</evidence>
<dbReference type="PRINTS" id="PR00145">
    <property type="entry name" value="ARGSUCLYASE"/>
</dbReference>
<dbReference type="SUPFAM" id="SSF53901">
    <property type="entry name" value="Thiolase-like"/>
    <property type="match status" value="2"/>
</dbReference>
<dbReference type="InterPro" id="IPR000362">
    <property type="entry name" value="Fumarate_lyase_fam"/>
</dbReference>
<dbReference type="Proteomes" id="UP000249363">
    <property type="component" value="Unassembled WGS sequence"/>
</dbReference>
<gene>
    <name evidence="8" type="ORF">BHQ10_010071</name>
</gene>
<dbReference type="CDD" id="cd00751">
    <property type="entry name" value="thiolase"/>
    <property type="match status" value="1"/>
</dbReference>
<keyword evidence="4" id="KW-0808">Transferase</keyword>
<dbReference type="InterPro" id="IPR020616">
    <property type="entry name" value="Thiolase_N"/>
</dbReference>
<dbReference type="EMBL" id="MIKG01000029">
    <property type="protein sequence ID" value="RAO74059.1"/>
    <property type="molecule type" value="Genomic_DNA"/>
</dbReference>
<evidence type="ECO:0000256" key="5">
    <source>
        <dbReference type="ARBA" id="ARBA00023315"/>
    </source>
</evidence>
<dbReference type="STRING" id="1196081.A0A364LE60"/>
<proteinExistence type="inferred from homology"/>
<evidence type="ECO:0000256" key="2">
    <source>
        <dbReference type="ARBA" id="ARBA00004872"/>
    </source>
</evidence>
<dbReference type="SMART" id="SM00998">
    <property type="entry name" value="ADSL_C"/>
    <property type="match status" value="1"/>
</dbReference>
<comment type="catalytic activity">
    <reaction evidence="6">
        <text>an acyl-CoA + acetyl-CoA = a 3-oxoacyl-CoA + CoA</text>
        <dbReference type="Rhea" id="RHEA:21564"/>
        <dbReference type="ChEBI" id="CHEBI:57287"/>
        <dbReference type="ChEBI" id="CHEBI:57288"/>
        <dbReference type="ChEBI" id="CHEBI:58342"/>
        <dbReference type="ChEBI" id="CHEBI:90726"/>
        <dbReference type="EC" id="2.3.1.16"/>
    </reaction>
</comment>
<dbReference type="InterPro" id="IPR002155">
    <property type="entry name" value="Thiolase"/>
</dbReference>
<reference evidence="8 9" key="1">
    <citation type="journal article" date="2017" name="Biotechnol. Biofuels">
        <title>Differential beta-glucosidase expression as a function of carbon source availability in Talaromyces amestolkiae: a genomic and proteomic approach.</title>
        <authorList>
            <person name="de Eugenio L.I."/>
            <person name="Mendez-Liter J.A."/>
            <person name="Nieto-Dominguez M."/>
            <person name="Alonso L."/>
            <person name="Gil-Munoz J."/>
            <person name="Barriuso J."/>
            <person name="Prieto A."/>
            <person name="Martinez M.J."/>
        </authorList>
    </citation>
    <scope>NUCLEOTIDE SEQUENCE [LARGE SCALE GENOMIC DNA]</scope>
    <source>
        <strain evidence="8 9">CIB</strain>
    </source>
</reference>
<dbReference type="Pfam" id="PF10397">
    <property type="entry name" value="ADSL_C"/>
    <property type="match status" value="1"/>
</dbReference>
<dbReference type="Pfam" id="PF02803">
    <property type="entry name" value="Thiolase_C"/>
    <property type="match status" value="1"/>
</dbReference>
<dbReference type="InterPro" id="IPR020613">
    <property type="entry name" value="Thiolase_CS"/>
</dbReference>
<dbReference type="Gene3D" id="1.10.40.30">
    <property type="entry name" value="Fumarase/aspartase (C-terminal domain)"/>
    <property type="match status" value="1"/>
</dbReference>
<protein>
    <recommendedName>
        <fullName evidence="7">Adenylosuccinate lyase C-terminal domain-containing protein</fullName>
    </recommendedName>
</protein>
<name>A0A364LE60_TALAM</name>
<evidence type="ECO:0000256" key="6">
    <source>
        <dbReference type="ARBA" id="ARBA00047605"/>
    </source>
</evidence>
<sequence length="885" mass="96689">MLTKVGREVLRKTPHDVVVLSAVRSPITRAFKGGFKDLWPEEILMPVMQAAVQRAKIQPGDVNDVLIGNVLAELGFAKTGRMALNAAGFPNSTTFHTTNRQCSSSLQAITHISHAIMVGQIDVGMGGGVESMTRCYTTRGIPVDVSPTLKNSPIKDARDCIMPMGVTSENVAERYGVSRQEQDEYAVESQRRASEAQKSGLFEKEIVPINVRWIDEETKEEGERLISLDEGIRHGVTYEKLAKLKPAFKEHGGSTAGNSSQISDGASSVILARRSWAEERGLKPIGRFVGTQVAGNAPDEMGISPIYAIPQLYKYTGIEQKDVDVFEINEAFASQTLHILRKLGLDTAKVNPKGGAIALGHPVGATGGRQTATLFAELERQDKELGIVSMCARAGKWHYAPTKASALSIPRHAHLTPASNAFQRYLRQQQTRTLGSVSAIDSVIFRTLFGTEEIRQIFNDESYIKRCVDAETALARAQSKCNVIPHQIGAQVTQNAVASKLDLERLRHETEIVGYPILPLVRQLSALCGEEAGKYVHWGATTQDIMDLASVLQMKDGLVVVERLLRDVIKTLRELSEKYRDTPMAGRTHLQHALPVTFGYKCAVWLSGFQRHLERLQELKDRALMAQFGGAAGSLASLGDGDDGLRVRKALAEELGLTDPSITWHVARDGVAEITNFLALLGGSMGKLALDIIIMSSNELGEVSEPFVPHRGASSTMPQKRNPISSEVILAASKILRSNAGLVLDGMVSDFERASGPWHLEWVAVPESFVIAVGALFQTHFALSGLAVNTKQMLDNLHSTRGLIVAEAVMMGMAPYVGRQTAHDIVYEACRNSIEQDRSLLYCLLLKKEVTSKMSTEKLEALCNPENYLGAAPKMVDDVLAVKDL</sequence>
<evidence type="ECO:0000313" key="8">
    <source>
        <dbReference type="EMBL" id="RAO74059.1"/>
    </source>
</evidence>
<comment type="caution">
    <text evidence="8">The sequence shown here is derived from an EMBL/GenBank/DDBJ whole genome shotgun (WGS) entry which is preliminary data.</text>
</comment>
<dbReference type="Gene3D" id="3.40.47.10">
    <property type="match status" value="2"/>
</dbReference>
<keyword evidence="9" id="KW-1185">Reference proteome</keyword>
<dbReference type="SUPFAM" id="SSF48557">
    <property type="entry name" value="L-aspartase-like"/>
    <property type="match status" value="1"/>
</dbReference>
<dbReference type="InterPro" id="IPR016039">
    <property type="entry name" value="Thiolase-like"/>
</dbReference>
<accession>A0A364LE60</accession>